<accession>A0A318XV60</accession>
<feature type="compositionally biased region" description="Low complexity" evidence="1">
    <location>
        <begin position="7"/>
        <end position="19"/>
    </location>
</feature>
<name>A0A318XV60_9FIRM</name>
<keyword evidence="3" id="KW-1185">Reference proteome</keyword>
<sequence length="539" mass="60462">MNGNENQQTKQQKPKTTALKKPDFMEIAVAQVQDKYSGYPSNGLTPVKLANIFREADAGDVLRQMELFEEMEEKDPHLFSQLQTRKNAVTGLDFEVIPFDADDERDKQIAEFVAQEIESLENFEDIEMDLLDAIGKGIAVSEIIWDYDDGHVVIKDIKNRHQKRFFWDTEDNFKVVTKESPGGIIIPENKFIVHRYKARSGHPSRAGVLRVVAWMYLFKNYDLKDWVSFCEIFGMPLRLGKYSQSASEDEKLALMQALVQIGSDAAGVIPDGTEIEFKESSKTSSIDVYERLARYCDEQMSKAILGQTLTSDSGGGSYAQSKTHNEVRHDLTVADCKALAATLRRDIIRPLVLFNFGEDRRIPYIRYDCEEAGDLKETVEIYETLICNIGLKVPTAHLYKKFSIPKPENGEEVASPNKASFPLPMKEQTAEVVANDATAAETENVELKEPSAGNAGTQQRIDSLATAAAKQSSGLFKKLFAPVLAMLDKAESLEDIKKLFEDEKLVGQLAGKMDVSDIEELLQKAMLYADLEGRVINNE</sequence>
<proteinExistence type="predicted"/>
<dbReference type="InterPro" id="IPR009279">
    <property type="entry name" value="Portal_Mu"/>
</dbReference>
<evidence type="ECO:0000256" key="1">
    <source>
        <dbReference type="SAM" id="MobiDB-lite"/>
    </source>
</evidence>
<dbReference type="AlphaFoldDB" id="A0A318XV60"/>
<comment type="caution">
    <text evidence="2">The sequence shown here is derived from an EMBL/GenBank/DDBJ whole genome shotgun (WGS) entry which is preliminary data.</text>
</comment>
<protein>
    <submittedName>
        <fullName evidence="2">Phage gp29-like protein</fullName>
    </submittedName>
</protein>
<dbReference type="EMBL" id="QKMR01000017">
    <property type="protein sequence ID" value="PYG86727.1"/>
    <property type="molecule type" value="Genomic_DNA"/>
</dbReference>
<feature type="region of interest" description="Disordered" evidence="1">
    <location>
        <begin position="1"/>
        <end position="20"/>
    </location>
</feature>
<evidence type="ECO:0000313" key="2">
    <source>
        <dbReference type="EMBL" id="PYG86727.1"/>
    </source>
</evidence>
<gene>
    <name evidence="2" type="ORF">LY28_02753</name>
</gene>
<dbReference type="Pfam" id="PF06074">
    <property type="entry name" value="Portal_Mu"/>
    <property type="match status" value="1"/>
</dbReference>
<reference evidence="2 3" key="1">
    <citation type="submission" date="2018-06" db="EMBL/GenBank/DDBJ databases">
        <title>Genomic Encyclopedia of Type Strains, Phase I: the one thousand microbial genomes (KMG-I) project.</title>
        <authorList>
            <person name="Kyrpides N."/>
        </authorList>
    </citation>
    <scope>NUCLEOTIDE SEQUENCE [LARGE SCALE GENOMIC DNA]</scope>
    <source>
        <strain evidence="2 3">DSM 19573</strain>
    </source>
</reference>
<organism evidence="2 3">
    <name type="scientific">Ruminiclostridium sufflavum DSM 19573</name>
    <dbReference type="NCBI Taxonomy" id="1121337"/>
    <lineage>
        <taxon>Bacteria</taxon>
        <taxon>Bacillati</taxon>
        <taxon>Bacillota</taxon>
        <taxon>Clostridia</taxon>
        <taxon>Eubacteriales</taxon>
        <taxon>Oscillospiraceae</taxon>
        <taxon>Ruminiclostridium</taxon>
    </lineage>
</organism>
<dbReference type="Proteomes" id="UP000248132">
    <property type="component" value="Unassembled WGS sequence"/>
</dbReference>
<evidence type="ECO:0000313" key="3">
    <source>
        <dbReference type="Proteomes" id="UP000248132"/>
    </source>
</evidence>